<dbReference type="InterPro" id="IPR006597">
    <property type="entry name" value="Sel1-like"/>
</dbReference>
<dbReference type="Gene3D" id="3.40.50.300">
    <property type="entry name" value="P-loop containing nucleotide triphosphate hydrolases"/>
    <property type="match status" value="1"/>
</dbReference>
<proteinExistence type="predicted"/>
<accession>A0ABN1GU44</accession>
<organism evidence="1 2">
    <name type="scientific">Sporichthya brevicatena</name>
    <dbReference type="NCBI Taxonomy" id="171442"/>
    <lineage>
        <taxon>Bacteria</taxon>
        <taxon>Bacillati</taxon>
        <taxon>Actinomycetota</taxon>
        <taxon>Actinomycetes</taxon>
        <taxon>Sporichthyales</taxon>
        <taxon>Sporichthyaceae</taxon>
        <taxon>Sporichthya</taxon>
    </lineage>
</organism>
<dbReference type="Gene3D" id="1.25.40.10">
    <property type="entry name" value="Tetratricopeptide repeat domain"/>
    <property type="match status" value="1"/>
</dbReference>
<dbReference type="SMART" id="SM00671">
    <property type="entry name" value="SEL1"/>
    <property type="match status" value="1"/>
</dbReference>
<comment type="caution">
    <text evidence="1">The sequence shown here is derived from an EMBL/GenBank/DDBJ whole genome shotgun (WGS) entry which is preliminary data.</text>
</comment>
<dbReference type="InterPro" id="IPR027417">
    <property type="entry name" value="P-loop_NTPase"/>
</dbReference>
<dbReference type="Proteomes" id="UP001500957">
    <property type="component" value="Unassembled WGS sequence"/>
</dbReference>
<sequence length="405" mass="45600">MVVVGAAKSGTSALFSAIRSQGDWLAIYEANHQGQIQFLTTHPAPRRVTKVLQSRIVERGLDLTGFDHRIHLVRDPRDMLISWILFRPLIGAAARDPEFVSEFCGALRRKEADPRSVSLADLEEIYRRHDVGRPFAERFSRAFADEAAVCERYPDMHRIRYEDFLASDVDDLARRIGVPIRTEVTVGDHIAHNERSKTAGGWRHWFTPVDVDAYRPLFDPALQRHGYDLDWTLATEPTIDPATGSGYVERNLTRPRLVGAGRPEMLARDRYTPERIEMLNSGVADGREAAMVELALVHLRGVNGPRDFAAARELLEDAAARGNGYAMIHLGLAARYRAPGFGKASGRYFRQAVEVMGRQRATRQIGEFDRGWREHVLPAGAAGRSQRWLLRGPWSRVLRTFAITG</sequence>
<evidence type="ECO:0000313" key="2">
    <source>
        <dbReference type="Proteomes" id="UP001500957"/>
    </source>
</evidence>
<dbReference type="SUPFAM" id="SSF52540">
    <property type="entry name" value="P-loop containing nucleoside triphosphate hydrolases"/>
    <property type="match status" value="1"/>
</dbReference>
<evidence type="ECO:0000313" key="1">
    <source>
        <dbReference type="EMBL" id="GAA0619631.1"/>
    </source>
</evidence>
<name>A0ABN1GU44_9ACTN</name>
<dbReference type="SUPFAM" id="SSF81901">
    <property type="entry name" value="HCP-like"/>
    <property type="match status" value="1"/>
</dbReference>
<gene>
    <name evidence="1" type="ORF">GCM10009547_22670</name>
</gene>
<reference evidence="1 2" key="1">
    <citation type="journal article" date="2019" name="Int. J. Syst. Evol. Microbiol.">
        <title>The Global Catalogue of Microorganisms (GCM) 10K type strain sequencing project: providing services to taxonomists for standard genome sequencing and annotation.</title>
        <authorList>
            <consortium name="The Broad Institute Genomics Platform"/>
            <consortium name="The Broad Institute Genome Sequencing Center for Infectious Disease"/>
            <person name="Wu L."/>
            <person name="Ma J."/>
        </authorList>
    </citation>
    <scope>NUCLEOTIDE SEQUENCE [LARGE SCALE GENOMIC DNA]</scope>
    <source>
        <strain evidence="1 2">JCM 10671</strain>
    </source>
</reference>
<dbReference type="InterPro" id="IPR011990">
    <property type="entry name" value="TPR-like_helical_dom_sf"/>
</dbReference>
<protein>
    <recommendedName>
        <fullName evidence="3">Sulfotransferase family protein</fullName>
    </recommendedName>
</protein>
<keyword evidence="2" id="KW-1185">Reference proteome</keyword>
<evidence type="ECO:0008006" key="3">
    <source>
        <dbReference type="Google" id="ProtNLM"/>
    </source>
</evidence>
<dbReference type="EMBL" id="BAAAHE010000016">
    <property type="protein sequence ID" value="GAA0619631.1"/>
    <property type="molecule type" value="Genomic_DNA"/>
</dbReference>